<dbReference type="Proteomes" id="UP000432350">
    <property type="component" value="Unassembled WGS sequence"/>
</dbReference>
<organism evidence="2 3">
    <name type="scientific">Sphingobacterium multivorum</name>
    <dbReference type="NCBI Taxonomy" id="28454"/>
    <lineage>
        <taxon>Bacteria</taxon>
        <taxon>Pseudomonadati</taxon>
        <taxon>Bacteroidota</taxon>
        <taxon>Sphingobacteriia</taxon>
        <taxon>Sphingobacteriales</taxon>
        <taxon>Sphingobacteriaceae</taxon>
        <taxon>Sphingobacterium</taxon>
    </lineage>
</organism>
<evidence type="ECO:0000313" key="3">
    <source>
        <dbReference type="Proteomes" id="UP000432350"/>
    </source>
</evidence>
<name>A0A654DPW6_SPHMU</name>
<feature type="region of interest" description="Disordered" evidence="1">
    <location>
        <begin position="45"/>
        <end position="94"/>
    </location>
</feature>
<dbReference type="RefSeq" id="WP_115048371.1">
    <property type="nucleotide sequence ID" value="NZ_CP068086.1"/>
</dbReference>
<evidence type="ECO:0000313" key="2">
    <source>
        <dbReference type="EMBL" id="VXD04547.1"/>
    </source>
</evidence>
<dbReference type="AlphaFoldDB" id="A0A654DPW6"/>
<dbReference type="EMBL" id="CABWMV010000025">
    <property type="protein sequence ID" value="VXD04547.1"/>
    <property type="molecule type" value="Genomic_DNA"/>
</dbReference>
<sequence>MKKILKKIGKVLQVVLAAPVKWPGKAGNILKYIAVGLGILETVMEEEKPPPESSTDDAIGRKLSDEAPPATQPAVNNSELPMSPKERSDADENQ</sequence>
<reference evidence="2 3" key="1">
    <citation type="submission" date="2019-10" db="EMBL/GenBank/DDBJ databases">
        <authorList>
            <person name="Karimi E."/>
        </authorList>
    </citation>
    <scope>NUCLEOTIDE SEQUENCE [LARGE SCALE GENOMIC DNA]</scope>
    <source>
        <strain evidence="2">Sphingobacterium sp. 8BC</strain>
    </source>
</reference>
<proteinExistence type="predicted"/>
<evidence type="ECO:0000256" key="1">
    <source>
        <dbReference type="SAM" id="MobiDB-lite"/>
    </source>
</evidence>
<protein>
    <submittedName>
        <fullName evidence="2">Uncharacterized protein</fullName>
    </submittedName>
</protein>
<accession>A0A654DPW6</accession>
<feature type="compositionally biased region" description="Basic and acidic residues" evidence="1">
    <location>
        <begin position="84"/>
        <end position="94"/>
    </location>
</feature>
<gene>
    <name evidence="2" type="ORF">SPHINGO8BC_60234</name>
</gene>